<feature type="binding site" evidence="14">
    <location>
        <position position="116"/>
    </location>
    <ligand>
        <name>[4Fe-4S] cluster</name>
        <dbReference type="ChEBI" id="CHEBI:49883"/>
        <note>4Fe-4S-S-AdoMet</note>
    </ligand>
</feature>
<feature type="region of interest" description="Disordered" evidence="15">
    <location>
        <begin position="357"/>
        <end position="377"/>
    </location>
</feature>
<protein>
    <recommendedName>
        <fullName evidence="14">Dual-specificity RNA methyltransferase RlmN</fullName>
        <ecNumber evidence="14">2.1.1.192</ecNumber>
    </recommendedName>
    <alternativeName>
        <fullName evidence="14">23S rRNA (adenine(2503)-C(2))-methyltransferase</fullName>
    </alternativeName>
    <alternativeName>
        <fullName evidence="14">23S rRNA m2A2503 methyltransferase</fullName>
    </alternativeName>
    <alternativeName>
        <fullName evidence="14">Ribosomal RNA large subunit methyltransferase N</fullName>
    </alternativeName>
    <alternativeName>
        <fullName evidence="14">tRNA (adenine(37)-C(2))-methyltransferase</fullName>
    </alternativeName>
    <alternativeName>
        <fullName evidence="14">tRNA m2A37 methyltransferase</fullName>
    </alternativeName>
</protein>
<dbReference type="SFLD" id="SFLDG01062">
    <property type="entry name" value="methyltransferase_(Class_A)"/>
    <property type="match status" value="1"/>
</dbReference>
<dbReference type="AlphaFoldDB" id="A0A5C5TU06"/>
<dbReference type="SFLD" id="SFLDF00275">
    <property type="entry name" value="adenosine_C2_methyltransferase"/>
    <property type="match status" value="1"/>
</dbReference>
<feature type="active site" description="S-methylcysteine intermediate" evidence="14">
    <location>
        <position position="347"/>
    </location>
</feature>
<comment type="catalytic activity">
    <reaction evidence="14">
        <text>adenosine(37) in tRNA + 2 reduced [2Fe-2S]-[ferredoxin] + 2 S-adenosyl-L-methionine = 2-methyladenosine(37) in tRNA + 5'-deoxyadenosine + L-methionine + 2 oxidized [2Fe-2S]-[ferredoxin] + S-adenosyl-L-homocysteine</text>
        <dbReference type="Rhea" id="RHEA:43332"/>
        <dbReference type="Rhea" id="RHEA-COMP:10000"/>
        <dbReference type="Rhea" id="RHEA-COMP:10001"/>
        <dbReference type="Rhea" id="RHEA-COMP:10162"/>
        <dbReference type="Rhea" id="RHEA-COMP:10485"/>
        <dbReference type="ChEBI" id="CHEBI:17319"/>
        <dbReference type="ChEBI" id="CHEBI:33737"/>
        <dbReference type="ChEBI" id="CHEBI:33738"/>
        <dbReference type="ChEBI" id="CHEBI:57844"/>
        <dbReference type="ChEBI" id="CHEBI:57856"/>
        <dbReference type="ChEBI" id="CHEBI:59789"/>
        <dbReference type="ChEBI" id="CHEBI:74411"/>
        <dbReference type="ChEBI" id="CHEBI:74497"/>
        <dbReference type="EC" id="2.1.1.192"/>
    </reaction>
</comment>
<evidence type="ECO:0000256" key="2">
    <source>
        <dbReference type="ARBA" id="ARBA00007544"/>
    </source>
</evidence>
<evidence type="ECO:0000256" key="8">
    <source>
        <dbReference type="ARBA" id="ARBA00022691"/>
    </source>
</evidence>
<keyword evidence="12 14" id="KW-0411">Iron-sulfur</keyword>
<comment type="function">
    <text evidence="14">Specifically methylates position 2 of adenine 2503 in 23S rRNA and position 2 of adenine 37 in tRNAs. m2A2503 modification seems to play a crucial role in the proofreading step occurring at the peptidyl transferase center and thus would serve to optimize ribosomal fidelity.</text>
</comment>
<proteinExistence type="inferred from homology"/>
<dbReference type="SFLD" id="SFLDS00029">
    <property type="entry name" value="Radical_SAM"/>
    <property type="match status" value="1"/>
</dbReference>
<dbReference type="NCBIfam" id="TIGR00048">
    <property type="entry name" value="rRNA_mod_RlmN"/>
    <property type="match status" value="1"/>
</dbReference>
<evidence type="ECO:0000256" key="7">
    <source>
        <dbReference type="ARBA" id="ARBA00022679"/>
    </source>
</evidence>
<keyword evidence="7 14" id="KW-0808">Transferase</keyword>
<dbReference type="FunFam" id="1.10.150.530:FF:000003">
    <property type="entry name" value="Dual-specificity RNA methyltransferase RlmN"/>
    <property type="match status" value="1"/>
</dbReference>
<evidence type="ECO:0000256" key="13">
    <source>
        <dbReference type="ARBA" id="ARBA00023157"/>
    </source>
</evidence>
<dbReference type="PANTHER" id="PTHR30544:SF5">
    <property type="entry name" value="RADICAL SAM CORE DOMAIN-CONTAINING PROTEIN"/>
    <property type="match status" value="1"/>
</dbReference>
<accession>A0A5C5TU06</accession>
<comment type="similarity">
    <text evidence="2 14">Belongs to the radical SAM superfamily. RlmN family.</text>
</comment>
<dbReference type="InterPro" id="IPR048641">
    <property type="entry name" value="RlmN_N"/>
</dbReference>
<comment type="caution">
    <text evidence="14">Lacks conserved residue(s) required for the propagation of feature annotation.</text>
</comment>
<dbReference type="RefSeq" id="WP_146313421.1">
    <property type="nucleotide sequence ID" value="NZ_VOHE01000008.1"/>
</dbReference>
<dbReference type="SMART" id="SM00729">
    <property type="entry name" value="Elp3"/>
    <property type="match status" value="1"/>
</dbReference>
<sequence length="377" mass="42664">MKQNLLDLDREGLERFFADELGEKRFRAHQVMKWIHHRHVTDFEQMTDLGKALRAKLHERAQVRVPQVQFEKPSADGTHKWLLAMDGSNAVETVFIPDKGRGTLCVSSQVGCGLNCTFCSTATQGFNRNLSTAEIIGQVWVAARHLGNVPHKQRKLTNVVMMGMGEPLMNFDNVVRAMSVMRDDLGYGLANKRVTLSTSGLVPQIDRLAEVSDVSLAVSLHAPNDELRTRLVPLNRKYPIAELMEACVRYAQRKRGESVTFEYTLMKGVNDQPEHARELIRLMRDFDNRLQMKDAAKVNLIPFNPFPGTRYERPDDAAIRRFQKLLNEAGRIAPVRRTRGDDIDAACGQLKGQVMDRTRRQSEFRKRLQQGGAGAVA</sequence>
<dbReference type="PIRSF" id="PIRSF006004">
    <property type="entry name" value="CHP00048"/>
    <property type="match status" value="1"/>
</dbReference>
<keyword evidence="11 14" id="KW-0408">Iron</keyword>
<comment type="caution">
    <text evidence="17">The sequence shown here is derived from an EMBL/GenBank/DDBJ whole genome shotgun (WGS) entry which is preliminary data.</text>
</comment>
<keyword evidence="18" id="KW-1185">Reference proteome</keyword>
<dbReference type="CDD" id="cd01335">
    <property type="entry name" value="Radical_SAM"/>
    <property type="match status" value="1"/>
</dbReference>
<keyword evidence="13 14" id="KW-1015">Disulfide bond</keyword>
<dbReference type="InterPro" id="IPR058240">
    <property type="entry name" value="rSAM_sf"/>
</dbReference>
<comment type="subcellular location">
    <subcellularLocation>
        <location evidence="1 14">Cytoplasm</location>
    </subcellularLocation>
</comment>
<keyword evidence="9 14" id="KW-0819">tRNA processing</keyword>
<dbReference type="GO" id="GO:0005737">
    <property type="term" value="C:cytoplasm"/>
    <property type="evidence" value="ECO:0007669"/>
    <property type="project" value="UniProtKB-SubCell"/>
</dbReference>
<dbReference type="Gene3D" id="3.20.20.70">
    <property type="entry name" value="Aldolase class I"/>
    <property type="match status" value="1"/>
</dbReference>
<comment type="catalytic activity">
    <reaction evidence="14">
        <text>adenosine(2503) in 23S rRNA + 2 reduced [2Fe-2S]-[ferredoxin] + 2 S-adenosyl-L-methionine = 2-methyladenosine(2503) in 23S rRNA + 5'-deoxyadenosine + L-methionine + 2 oxidized [2Fe-2S]-[ferredoxin] + S-adenosyl-L-homocysteine</text>
        <dbReference type="Rhea" id="RHEA:42916"/>
        <dbReference type="Rhea" id="RHEA-COMP:10000"/>
        <dbReference type="Rhea" id="RHEA-COMP:10001"/>
        <dbReference type="Rhea" id="RHEA-COMP:10152"/>
        <dbReference type="Rhea" id="RHEA-COMP:10282"/>
        <dbReference type="ChEBI" id="CHEBI:17319"/>
        <dbReference type="ChEBI" id="CHEBI:33737"/>
        <dbReference type="ChEBI" id="CHEBI:33738"/>
        <dbReference type="ChEBI" id="CHEBI:57844"/>
        <dbReference type="ChEBI" id="CHEBI:57856"/>
        <dbReference type="ChEBI" id="CHEBI:59789"/>
        <dbReference type="ChEBI" id="CHEBI:74411"/>
        <dbReference type="ChEBI" id="CHEBI:74497"/>
        <dbReference type="EC" id="2.1.1.192"/>
    </reaction>
</comment>
<comment type="cofactor">
    <cofactor evidence="14">
        <name>[4Fe-4S] cluster</name>
        <dbReference type="ChEBI" id="CHEBI:49883"/>
    </cofactor>
    <text evidence="14">Binds 1 [4Fe-4S] cluster. The cluster is coordinated with 3 cysteines and an exchangeable S-adenosyl-L-methionine.</text>
</comment>
<evidence type="ECO:0000256" key="12">
    <source>
        <dbReference type="ARBA" id="ARBA00023014"/>
    </source>
</evidence>
<dbReference type="Proteomes" id="UP000315949">
    <property type="component" value="Unassembled WGS sequence"/>
</dbReference>
<evidence type="ECO:0000256" key="10">
    <source>
        <dbReference type="ARBA" id="ARBA00022723"/>
    </source>
</evidence>
<dbReference type="PANTHER" id="PTHR30544">
    <property type="entry name" value="23S RRNA METHYLTRANSFERASE"/>
    <property type="match status" value="1"/>
</dbReference>
<dbReference type="InterPro" id="IPR040072">
    <property type="entry name" value="Methyltransferase_A"/>
</dbReference>
<dbReference type="Pfam" id="PF21016">
    <property type="entry name" value="RlmN_N"/>
    <property type="match status" value="1"/>
</dbReference>
<feature type="active site" description="Proton acceptor" evidence="14">
    <location>
        <position position="92"/>
    </location>
</feature>
<dbReference type="PROSITE" id="PS51918">
    <property type="entry name" value="RADICAL_SAM"/>
    <property type="match status" value="1"/>
</dbReference>
<feature type="compositionally biased region" description="Basic and acidic residues" evidence="15">
    <location>
        <begin position="357"/>
        <end position="366"/>
    </location>
</feature>
<dbReference type="Pfam" id="PF04055">
    <property type="entry name" value="Radical_SAM"/>
    <property type="match status" value="1"/>
</dbReference>
<dbReference type="GO" id="GO:0070040">
    <property type="term" value="F:rRNA (adenine(2503)-C2-)-methyltransferase activity"/>
    <property type="evidence" value="ECO:0007669"/>
    <property type="project" value="UniProtKB-UniRule"/>
</dbReference>
<keyword evidence="3 14" id="KW-0004">4Fe-4S</keyword>
<dbReference type="EMBL" id="VOHE01000008">
    <property type="protein sequence ID" value="TWT17404.1"/>
    <property type="molecule type" value="Genomic_DNA"/>
</dbReference>
<evidence type="ECO:0000313" key="18">
    <source>
        <dbReference type="Proteomes" id="UP000315949"/>
    </source>
</evidence>
<keyword evidence="4 14" id="KW-0963">Cytoplasm</keyword>
<keyword evidence="6 14" id="KW-0489">Methyltransferase</keyword>
<dbReference type="GO" id="GO:0051539">
    <property type="term" value="F:4 iron, 4 sulfur cluster binding"/>
    <property type="evidence" value="ECO:0007669"/>
    <property type="project" value="UniProtKB-UniRule"/>
</dbReference>
<evidence type="ECO:0000256" key="3">
    <source>
        <dbReference type="ARBA" id="ARBA00022485"/>
    </source>
</evidence>
<evidence type="ECO:0000256" key="15">
    <source>
        <dbReference type="SAM" id="MobiDB-lite"/>
    </source>
</evidence>
<feature type="domain" description="Radical SAM core" evidence="16">
    <location>
        <begin position="98"/>
        <end position="342"/>
    </location>
</feature>
<dbReference type="GO" id="GO:0070475">
    <property type="term" value="P:rRNA base methylation"/>
    <property type="evidence" value="ECO:0007669"/>
    <property type="project" value="UniProtKB-UniRule"/>
</dbReference>
<comment type="miscellaneous">
    <text evidence="14">Reaction proceeds by a ping-pong mechanism involving intermediate methylation of a conserved cysteine residue.</text>
</comment>
<keyword evidence="5 14" id="KW-0698">rRNA processing</keyword>
<organism evidence="17 18">
    <name type="scientific">Luteimonas wenzhouensis</name>
    <dbReference type="NCBI Taxonomy" id="2599615"/>
    <lineage>
        <taxon>Bacteria</taxon>
        <taxon>Pseudomonadati</taxon>
        <taxon>Pseudomonadota</taxon>
        <taxon>Gammaproteobacteria</taxon>
        <taxon>Lysobacterales</taxon>
        <taxon>Lysobacteraceae</taxon>
        <taxon>Luteimonas</taxon>
    </lineage>
</organism>
<dbReference type="InterPro" id="IPR013785">
    <property type="entry name" value="Aldolase_TIM"/>
</dbReference>
<dbReference type="InterPro" id="IPR006638">
    <property type="entry name" value="Elp3/MiaA/NifB-like_rSAM"/>
</dbReference>
<feature type="binding site" evidence="14">
    <location>
        <position position="112"/>
    </location>
    <ligand>
        <name>[4Fe-4S] cluster</name>
        <dbReference type="ChEBI" id="CHEBI:49883"/>
        <note>4Fe-4S-S-AdoMet</note>
    </ligand>
</feature>
<evidence type="ECO:0000256" key="1">
    <source>
        <dbReference type="ARBA" id="ARBA00004496"/>
    </source>
</evidence>
<dbReference type="GO" id="GO:0019843">
    <property type="term" value="F:rRNA binding"/>
    <property type="evidence" value="ECO:0007669"/>
    <property type="project" value="UniProtKB-UniRule"/>
</dbReference>
<evidence type="ECO:0000256" key="4">
    <source>
        <dbReference type="ARBA" id="ARBA00022490"/>
    </source>
</evidence>
<feature type="binding site" evidence="14">
    <location>
        <position position="119"/>
    </location>
    <ligand>
        <name>[4Fe-4S] cluster</name>
        <dbReference type="ChEBI" id="CHEBI:49883"/>
        <note>4Fe-4S-S-AdoMet</note>
    </ligand>
</feature>
<dbReference type="FunFam" id="3.20.20.70:FF:000008">
    <property type="entry name" value="Dual-specificity RNA methyltransferase RlmN"/>
    <property type="match status" value="1"/>
</dbReference>
<evidence type="ECO:0000259" key="16">
    <source>
        <dbReference type="PROSITE" id="PS51918"/>
    </source>
</evidence>
<dbReference type="OrthoDB" id="9793973at2"/>
<dbReference type="Gene3D" id="1.10.150.530">
    <property type="match status" value="1"/>
</dbReference>
<dbReference type="HAMAP" id="MF_01849">
    <property type="entry name" value="RNA_methyltr_RlmN"/>
    <property type="match status" value="1"/>
</dbReference>
<feature type="binding site" evidence="14">
    <location>
        <position position="304"/>
    </location>
    <ligand>
        <name>S-adenosyl-L-methionine</name>
        <dbReference type="ChEBI" id="CHEBI:59789"/>
    </ligand>
</feature>
<dbReference type="GO" id="GO:0000049">
    <property type="term" value="F:tRNA binding"/>
    <property type="evidence" value="ECO:0007669"/>
    <property type="project" value="UniProtKB-UniRule"/>
</dbReference>
<evidence type="ECO:0000256" key="11">
    <source>
        <dbReference type="ARBA" id="ARBA00023004"/>
    </source>
</evidence>
<dbReference type="GO" id="GO:0002935">
    <property type="term" value="F:tRNA (adenine(37)-C2)-methyltransferase activity"/>
    <property type="evidence" value="ECO:0007669"/>
    <property type="project" value="UniProtKB-UniRule"/>
</dbReference>
<dbReference type="InterPro" id="IPR007197">
    <property type="entry name" value="rSAM"/>
</dbReference>
<dbReference type="SUPFAM" id="SSF102114">
    <property type="entry name" value="Radical SAM enzymes"/>
    <property type="match status" value="1"/>
</dbReference>
<gene>
    <name evidence="14 17" type="primary">rlmN</name>
    <name evidence="17" type="ORF">FQY79_13455</name>
</gene>
<feature type="binding site" evidence="14">
    <location>
        <begin position="165"/>
        <end position="166"/>
    </location>
    <ligand>
        <name>S-adenosyl-L-methionine</name>
        <dbReference type="ChEBI" id="CHEBI:59789"/>
    </ligand>
</feature>
<keyword evidence="10 14" id="KW-0479">Metal-binding</keyword>
<dbReference type="GO" id="GO:0030488">
    <property type="term" value="P:tRNA methylation"/>
    <property type="evidence" value="ECO:0007669"/>
    <property type="project" value="UniProtKB-UniRule"/>
</dbReference>
<evidence type="ECO:0000313" key="17">
    <source>
        <dbReference type="EMBL" id="TWT17404.1"/>
    </source>
</evidence>
<evidence type="ECO:0000256" key="6">
    <source>
        <dbReference type="ARBA" id="ARBA00022603"/>
    </source>
</evidence>
<evidence type="ECO:0000256" key="14">
    <source>
        <dbReference type="HAMAP-Rule" id="MF_01849"/>
    </source>
</evidence>
<dbReference type="EC" id="2.1.1.192" evidence="14"/>
<reference evidence="17 18" key="1">
    <citation type="submission" date="2019-07" db="EMBL/GenBank/DDBJ databases">
        <title>Luteimonas sp. YD-1 nov., isolated from acidic soil.</title>
        <authorList>
            <person name="Zhou J."/>
        </authorList>
    </citation>
    <scope>NUCLEOTIDE SEQUENCE [LARGE SCALE GENOMIC DNA]</scope>
    <source>
        <strain evidence="17 18">YD-1</strain>
    </source>
</reference>
<evidence type="ECO:0000256" key="5">
    <source>
        <dbReference type="ARBA" id="ARBA00022552"/>
    </source>
</evidence>
<dbReference type="InterPro" id="IPR027492">
    <property type="entry name" value="RNA_MTrfase_RlmN"/>
</dbReference>
<keyword evidence="8 14" id="KW-0949">S-adenosyl-L-methionine</keyword>
<dbReference type="GO" id="GO:0046872">
    <property type="term" value="F:metal ion binding"/>
    <property type="evidence" value="ECO:0007669"/>
    <property type="project" value="UniProtKB-KW"/>
</dbReference>
<feature type="binding site" evidence="14">
    <location>
        <position position="197"/>
    </location>
    <ligand>
        <name>S-adenosyl-L-methionine</name>
        <dbReference type="ChEBI" id="CHEBI:59789"/>
    </ligand>
</feature>
<feature type="binding site" evidence="14">
    <location>
        <begin position="219"/>
        <end position="221"/>
    </location>
    <ligand>
        <name>S-adenosyl-L-methionine</name>
        <dbReference type="ChEBI" id="CHEBI:59789"/>
    </ligand>
</feature>
<evidence type="ECO:0000256" key="9">
    <source>
        <dbReference type="ARBA" id="ARBA00022694"/>
    </source>
</evidence>
<dbReference type="InterPro" id="IPR004383">
    <property type="entry name" value="rRNA_lsu_MTrfase_RlmN/Cfr"/>
</dbReference>
<name>A0A5C5TU06_9GAMM</name>